<name>A0A1E5UDG0_9FLAO</name>
<dbReference type="Proteomes" id="UP000095601">
    <property type="component" value="Unassembled WGS sequence"/>
</dbReference>
<keyword evidence="1" id="KW-0812">Transmembrane</keyword>
<keyword evidence="1" id="KW-0472">Membrane</keyword>
<sequence>MIDVFQRKGAKYIYELIMFLRREKTSSLFVLKIFDFLASYFLSIF</sequence>
<evidence type="ECO:0000256" key="1">
    <source>
        <dbReference type="SAM" id="Phobius"/>
    </source>
</evidence>
<keyword evidence="1" id="KW-1133">Transmembrane helix</keyword>
<reference evidence="2 3" key="1">
    <citation type="submission" date="2016-09" db="EMBL/GenBank/DDBJ databases">
        <authorList>
            <person name="Capua I."/>
            <person name="De Benedictis P."/>
            <person name="Joannis T."/>
            <person name="Lombin L.H."/>
            <person name="Cattoli G."/>
        </authorList>
    </citation>
    <scope>NUCLEOTIDE SEQUENCE [LARGE SCALE GENOMIC DNA]</scope>
    <source>
        <strain evidence="2 3">NRS-1</strain>
    </source>
</reference>
<feature type="transmembrane region" description="Helical" evidence="1">
    <location>
        <begin position="26"/>
        <end position="44"/>
    </location>
</feature>
<organism evidence="2 3">
    <name type="scientific">Cloacibacterium normanense</name>
    <dbReference type="NCBI Taxonomy" id="237258"/>
    <lineage>
        <taxon>Bacteria</taxon>
        <taxon>Pseudomonadati</taxon>
        <taxon>Bacteroidota</taxon>
        <taxon>Flavobacteriia</taxon>
        <taxon>Flavobacteriales</taxon>
        <taxon>Weeksellaceae</taxon>
    </lineage>
</organism>
<gene>
    <name evidence="2" type="ORF">BHF72_2542</name>
</gene>
<keyword evidence="3" id="KW-1185">Reference proteome</keyword>
<accession>A0A1E5UDG0</accession>
<protein>
    <submittedName>
        <fullName evidence="2">Uncharacterized protein</fullName>
    </submittedName>
</protein>
<proteinExistence type="predicted"/>
<evidence type="ECO:0000313" key="3">
    <source>
        <dbReference type="Proteomes" id="UP000095601"/>
    </source>
</evidence>
<dbReference type="AlphaFoldDB" id="A0A1E5UDG0"/>
<evidence type="ECO:0000313" key="2">
    <source>
        <dbReference type="EMBL" id="OEL10953.1"/>
    </source>
</evidence>
<dbReference type="EMBL" id="MKGI01000064">
    <property type="protein sequence ID" value="OEL10953.1"/>
    <property type="molecule type" value="Genomic_DNA"/>
</dbReference>
<comment type="caution">
    <text evidence="2">The sequence shown here is derived from an EMBL/GenBank/DDBJ whole genome shotgun (WGS) entry which is preliminary data.</text>
</comment>